<comment type="caution">
    <text evidence="2">The sequence shown here is derived from an EMBL/GenBank/DDBJ whole genome shotgun (WGS) entry which is preliminary data.</text>
</comment>
<evidence type="ECO:0000259" key="1">
    <source>
        <dbReference type="Pfam" id="PF00651"/>
    </source>
</evidence>
<protein>
    <submittedName>
        <fullName evidence="2">10005_t:CDS:1</fullName>
    </submittedName>
</protein>
<name>A0A9N9IYI9_9GLOM</name>
<dbReference type="Proteomes" id="UP000789342">
    <property type="component" value="Unassembled WGS sequence"/>
</dbReference>
<accession>A0A9N9IYI9</accession>
<feature type="non-terminal residue" evidence="2">
    <location>
        <position position="75"/>
    </location>
</feature>
<proteinExistence type="predicted"/>
<feature type="non-terminal residue" evidence="2">
    <location>
        <position position="1"/>
    </location>
</feature>
<dbReference type="OrthoDB" id="2434274at2759"/>
<feature type="domain" description="BTB" evidence="1">
    <location>
        <begin position="8"/>
        <end position="74"/>
    </location>
</feature>
<keyword evidence="3" id="KW-1185">Reference proteome</keyword>
<organism evidence="2 3">
    <name type="scientific">Acaulospora morrowiae</name>
    <dbReference type="NCBI Taxonomy" id="94023"/>
    <lineage>
        <taxon>Eukaryota</taxon>
        <taxon>Fungi</taxon>
        <taxon>Fungi incertae sedis</taxon>
        <taxon>Mucoromycota</taxon>
        <taxon>Glomeromycotina</taxon>
        <taxon>Glomeromycetes</taxon>
        <taxon>Diversisporales</taxon>
        <taxon>Acaulosporaceae</taxon>
        <taxon>Acaulospora</taxon>
    </lineage>
</organism>
<dbReference type="EMBL" id="CAJVPV010037670">
    <property type="protein sequence ID" value="CAG8755408.1"/>
    <property type="molecule type" value="Genomic_DNA"/>
</dbReference>
<gene>
    <name evidence="2" type="ORF">AMORRO_LOCUS15571</name>
</gene>
<dbReference type="InterPro" id="IPR011333">
    <property type="entry name" value="SKP1/BTB/POZ_sf"/>
</dbReference>
<dbReference type="InterPro" id="IPR000210">
    <property type="entry name" value="BTB/POZ_dom"/>
</dbReference>
<dbReference type="AlphaFoldDB" id="A0A9N9IYI9"/>
<evidence type="ECO:0000313" key="2">
    <source>
        <dbReference type="EMBL" id="CAG8755408.1"/>
    </source>
</evidence>
<reference evidence="2" key="1">
    <citation type="submission" date="2021-06" db="EMBL/GenBank/DDBJ databases">
        <authorList>
            <person name="Kallberg Y."/>
            <person name="Tangrot J."/>
            <person name="Rosling A."/>
        </authorList>
    </citation>
    <scope>NUCLEOTIDE SEQUENCE</scope>
    <source>
        <strain evidence="2">CL551</strain>
    </source>
</reference>
<dbReference type="SUPFAM" id="SSF54695">
    <property type="entry name" value="POZ domain"/>
    <property type="match status" value="1"/>
</dbReference>
<evidence type="ECO:0000313" key="3">
    <source>
        <dbReference type="Proteomes" id="UP000789342"/>
    </source>
</evidence>
<dbReference type="Gene3D" id="3.30.710.10">
    <property type="entry name" value="Potassium Channel Kv1.1, Chain A"/>
    <property type="match status" value="1"/>
</dbReference>
<dbReference type="Pfam" id="PF00651">
    <property type="entry name" value="BTB"/>
    <property type="match status" value="1"/>
</dbReference>
<sequence length="75" mass="8555">LSQDHAKLLESGDEYNVIIEVGEAPLSQSYKTHSVILCYRCPFLYKSLRDIPHNGNNVKILNKKHVSTKVFDIII</sequence>